<reference evidence="1 2" key="1">
    <citation type="journal article" date="2011" name="J. Bacteriol.">
        <title>Draft genome sequence of Caloramator australicus strain RC3T, a thermoanaerobe from the Great Artesian Basin of Australia.</title>
        <authorList>
            <person name="Ogg C.D."/>
            <person name="Patel B.K.C."/>
        </authorList>
    </citation>
    <scope>NUCLEOTIDE SEQUENCE [LARGE SCALE GENOMIC DNA]</scope>
    <source>
        <strain evidence="1 2">RC3</strain>
    </source>
</reference>
<evidence type="ECO:0000313" key="2">
    <source>
        <dbReference type="Proteomes" id="UP000007652"/>
    </source>
</evidence>
<dbReference type="Proteomes" id="UP000007652">
    <property type="component" value="Unassembled WGS sequence"/>
</dbReference>
<proteinExistence type="predicted"/>
<name>I7K5X9_9CLOT</name>
<protein>
    <submittedName>
        <fullName evidence="1">Uncharacterized protein</fullName>
    </submittedName>
</protein>
<organism evidence="1 2">
    <name type="scientific">Caloramator australicus RC3</name>
    <dbReference type="NCBI Taxonomy" id="857293"/>
    <lineage>
        <taxon>Bacteria</taxon>
        <taxon>Bacillati</taxon>
        <taxon>Bacillota</taxon>
        <taxon>Clostridia</taxon>
        <taxon>Eubacteriales</taxon>
        <taxon>Clostridiaceae</taxon>
        <taxon>Caloramator</taxon>
    </lineage>
</organism>
<gene>
    <name evidence="1" type="ORF">CAAU_0855</name>
</gene>
<dbReference type="eggNOG" id="ENOG50327RU">
    <property type="taxonomic scope" value="Bacteria"/>
</dbReference>
<dbReference type="STRING" id="857293.CAAU_0855"/>
<accession>I7K5X9</accession>
<dbReference type="RefSeq" id="WP_008908214.1">
    <property type="nucleotide sequence ID" value="NZ_CAKP01000038.1"/>
</dbReference>
<comment type="caution">
    <text evidence="1">The sequence shown here is derived from an EMBL/GenBank/DDBJ whole genome shotgun (WGS) entry which is preliminary data.</text>
</comment>
<dbReference type="EMBL" id="CAKP01000038">
    <property type="protein sequence ID" value="CCJ32939.1"/>
    <property type="molecule type" value="Genomic_DNA"/>
</dbReference>
<dbReference type="AlphaFoldDB" id="I7K5X9"/>
<sequence length="121" mass="13507">MVTVYKQQDVGGGILIEVGVPGIIYVYGTYARQFVSIDSSACYAQPVSSGYYIYNAFVKSASLSSDKTKVYLYTRGNVEITVQKSEQLGITIEELIQYGFSYVANYTYRKTVSISHTESLY</sequence>
<evidence type="ECO:0000313" key="1">
    <source>
        <dbReference type="EMBL" id="CCJ32939.1"/>
    </source>
</evidence>
<keyword evidence="2" id="KW-1185">Reference proteome</keyword>